<feature type="binding site" evidence="5">
    <location>
        <position position="20"/>
    </location>
    <ligand>
        <name>substrate</name>
    </ligand>
</feature>
<accession>A0A251X9I3</accession>
<feature type="active site" evidence="5">
    <location>
        <position position="205"/>
    </location>
</feature>
<dbReference type="Gene3D" id="3.40.50.1820">
    <property type="entry name" value="alpha/beta hydrolase"/>
    <property type="match status" value="1"/>
</dbReference>
<comment type="pathway">
    <text evidence="5">Cofactor biosynthesis; biotin biosynthesis.</text>
</comment>
<feature type="active site" evidence="5">
    <location>
        <position position="233"/>
    </location>
</feature>
<protein>
    <recommendedName>
        <fullName evidence="5">Pimeloyl-[acyl-carrier protein] methyl ester esterase</fullName>
        <ecNumber evidence="5">3.1.1.85</ecNumber>
    </recommendedName>
    <alternativeName>
        <fullName evidence="5">Biotin synthesis protein BioH</fullName>
    </alternativeName>
    <alternativeName>
        <fullName evidence="5">Carboxylesterase BioH</fullName>
    </alternativeName>
</protein>
<reference evidence="7 8" key="1">
    <citation type="submission" date="2016-12" db="EMBL/GenBank/DDBJ databases">
        <title>Thioflexothrix psekupsii D3 genome sequencing and assembly.</title>
        <authorList>
            <person name="Fomenkov A."/>
            <person name="Vincze T."/>
            <person name="Grabovich M."/>
            <person name="Anton B.P."/>
            <person name="Dubinina G."/>
            <person name="Orlova M."/>
            <person name="Belousova E."/>
            <person name="Roberts R.J."/>
        </authorList>
    </citation>
    <scope>NUCLEOTIDE SEQUENCE [LARGE SCALE GENOMIC DNA]</scope>
    <source>
        <strain evidence="7">D3</strain>
    </source>
</reference>
<dbReference type="UniPathway" id="UPA00078"/>
<dbReference type="Proteomes" id="UP000194798">
    <property type="component" value="Unassembled WGS sequence"/>
</dbReference>
<dbReference type="GO" id="GO:0005737">
    <property type="term" value="C:cytoplasm"/>
    <property type="evidence" value="ECO:0007669"/>
    <property type="project" value="UniProtKB-SubCell"/>
</dbReference>
<dbReference type="NCBIfam" id="TIGR01738">
    <property type="entry name" value="bioH"/>
    <property type="match status" value="1"/>
</dbReference>
<dbReference type="RefSeq" id="WP_086487949.1">
    <property type="nucleotide sequence ID" value="NZ_MSLT01000012.1"/>
</dbReference>
<keyword evidence="3 5" id="KW-0093">Biotin biosynthesis</keyword>
<keyword evidence="1 5" id="KW-0719">Serine esterase</keyword>
<organism evidence="7 8">
    <name type="scientific">Thioflexithrix psekupsensis</name>
    <dbReference type="NCBI Taxonomy" id="1570016"/>
    <lineage>
        <taxon>Bacteria</taxon>
        <taxon>Pseudomonadati</taxon>
        <taxon>Pseudomonadota</taxon>
        <taxon>Gammaproteobacteria</taxon>
        <taxon>Thiotrichales</taxon>
        <taxon>Thioflexithrix</taxon>
    </lineage>
</organism>
<dbReference type="HAMAP" id="MF_01260">
    <property type="entry name" value="Carboxylester"/>
    <property type="match status" value="1"/>
</dbReference>
<gene>
    <name evidence="5" type="primary">bioH</name>
    <name evidence="7" type="ORF">TPSD3_07465</name>
</gene>
<dbReference type="OrthoDB" id="9780744at2"/>
<feature type="binding site" evidence="5">
    <location>
        <begin position="79"/>
        <end position="80"/>
    </location>
    <ligand>
        <name>substrate</name>
    </ligand>
</feature>
<dbReference type="InterPro" id="IPR000073">
    <property type="entry name" value="AB_hydrolase_1"/>
</dbReference>
<feature type="active site" description="Nucleophile" evidence="5">
    <location>
        <position position="79"/>
    </location>
</feature>
<feature type="binding site" evidence="5">
    <location>
        <position position="233"/>
    </location>
    <ligand>
        <name>substrate</name>
    </ligand>
</feature>
<dbReference type="AlphaFoldDB" id="A0A251X9I3"/>
<comment type="catalytic activity">
    <reaction evidence="5">
        <text>6-carboxyhexanoyl-[ACP] methyl ester + H2O = 6-carboxyhexanoyl-[ACP] + methanol + H(+)</text>
        <dbReference type="Rhea" id="RHEA:42700"/>
        <dbReference type="Rhea" id="RHEA-COMP:9955"/>
        <dbReference type="Rhea" id="RHEA-COMP:10186"/>
        <dbReference type="ChEBI" id="CHEBI:15377"/>
        <dbReference type="ChEBI" id="CHEBI:15378"/>
        <dbReference type="ChEBI" id="CHEBI:17790"/>
        <dbReference type="ChEBI" id="CHEBI:78846"/>
        <dbReference type="ChEBI" id="CHEBI:82735"/>
        <dbReference type="EC" id="3.1.1.85"/>
    </reaction>
</comment>
<dbReference type="PANTHER" id="PTHR43194:SF5">
    <property type="entry name" value="PIMELOYL-[ACYL-CARRIER PROTEIN] METHYL ESTER ESTERASE"/>
    <property type="match status" value="1"/>
</dbReference>
<evidence type="ECO:0000256" key="1">
    <source>
        <dbReference type="ARBA" id="ARBA00022487"/>
    </source>
</evidence>
<evidence type="ECO:0000256" key="2">
    <source>
        <dbReference type="ARBA" id="ARBA00022490"/>
    </source>
</evidence>
<dbReference type="InterPro" id="IPR029058">
    <property type="entry name" value="AB_hydrolase_fold"/>
</dbReference>
<comment type="function">
    <text evidence="5">The physiological role of BioH is to remove the methyl group introduced by BioC when the pimeloyl moiety is complete. It allows to synthesize pimeloyl-ACP via the fatty acid synthetic pathway through the hydrolysis of the ester bonds of pimeloyl-ACP esters.</text>
</comment>
<sequence>MTLYIKQQGQGFPLILLHGWGFNHAIWEDCAAQWARYFTVYQVDLPGHGQSPLCDYDWERLLPVLAAQLPARAIWVGWSLGGLLASAMARWRPERVQALVLFASSPCFMTADDWPHAMTPQVLNQFAHQLAQDIEGTLQRFLLLQVRGLDAPRQKLRQLQPLVAQAGYPSLATLQQGLTLLINSDLRKELAAISCPALLFLGHYDALVPVAVRHDIAKWWPTLKTVVVKPAAHLPFLSHFEIIDPIMRSFLLPESKFTELQHLQN</sequence>
<evidence type="ECO:0000313" key="7">
    <source>
        <dbReference type="EMBL" id="OUD14162.1"/>
    </source>
</evidence>
<dbReference type="InterPro" id="IPR050228">
    <property type="entry name" value="Carboxylesterase_BioH"/>
</dbReference>
<keyword evidence="4 5" id="KW-0378">Hydrolase</keyword>
<dbReference type="InterPro" id="IPR010076">
    <property type="entry name" value="BioH"/>
</dbReference>
<evidence type="ECO:0000313" key="8">
    <source>
        <dbReference type="Proteomes" id="UP000194798"/>
    </source>
</evidence>
<dbReference type="SUPFAM" id="SSF53474">
    <property type="entry name" value="alpha/beta-Hydrolases"/>
    <property type="match status" value="1"/>
</dbReference>
<comment type="caution">
    <text evidence="7">The sequence shown here is derived from an EMBL/GenBank/DDBJ whole genome shotgun (WGS) entry which is preliminary data.</text>
</comment>
<comment type="subunit">
    <text evidence="5">Monomer.</text>
</comment>
<dbReference type="PANTHER" id="PTHR43194">
    <property type="entry name" value="HYDROLASE ALPHA/BETA FOLD FAMILY"/>
    <property type="match status" value="1"/>
</dbReference>
<proteinExistence type="inferred from homology"/>
<evidence type="ECO:0000256" key="5">
    <source>
        <dbReference type="HAMAP-Rule" id="MF_01260"/>
    </source>
</evidence>
<dbReference type="GO" id="GO:0090499">
    <property type="term" value="F:pimelyl-[acyl-carrier protein] methyl ester esterase activity"/>
    <property type="evidence" value="ECO:0007669"/>
    <property type="project" value="UniProtKB-EC"/>
</dbReference>
<feature type="domain" description="AB hydrolase-1" evidence="6">
    <location>
        <begin position="14"/>
        <end position="239"/>
    </location>
</feature>
<evidence type="ECO:0000256" key="4">
    <source>
        <dbReference type="ARBA" id="ARBA00022801"/>
    </source>
</evidence>
<dbReference type="Pfam" id="PF12697">
    <property type="entry name" value="Abhydrolase_6"/>
    <property type="match status" value="1"/>
</dbReference>
<evidence type="ECO:0000259" key="6">
    <source>
        <dbReference type="Pfam" id="PF12697"/>
    </source>
</evidence>
<evidence type="ECO:0000256" key="3">
    <source>
        <dbReference type="ARBA" id="ARBA00022756"/>
    </source>
</evidence>
<comment type="subcellular location">
    <subcellularLocation>
        <location evidence="5">Cytoplasm</location>
    </subcellularLocation>
</comment>
<dbReference type="EMBL" id="MSLT01000012">
    <property type="protein sequence ID" value="OUD14162.1"/>
    <property type="molecule type" value="Genomic_DNA"/>
</dbReference>
<dbReference type="GO" id="GO:0009102">
    <property type="term" value="P:biotin biosynthetic process"/>
    <property type="evidence" value="ECO:0007669"/>
    <property type="project" value="UniProtKB-UniRule"/>
</dbReference>
<keyword evidence="2 5" id="KW-0963">Cytoplasm</keyword>
<feature type="binding site" evidence="5">
    <location>
        <begin position="141"/>
        <end position="145"/>
    </location>
    <ligand>
        <name>substrate</name>
    </ligand>
</feature>
<dbReference type="EC" id="3.1.1.85" evidence="5"/>
<name>A0A251X9I3_9GAMM</name>
<keyword evidence="8" id="KW-1185">Reference proteome</keyword>
<comment type="similarity">
    <text evidence="5">Belongs to the AB hydrolase superfamily. Carboxylesterase BioH family.</text>
</comment>